<organism evidence="1">
    <name type="scientific">uncultured Pleomorphomonas sp</name>
    <dbReference type="NCBI Taxonomy" id="442121"/>
    <lineage>
        <taxon>Bacteria</taxon>
        <taxon>Pseudomonadati</taxon>
        <taxon>Pseudomonadota</taxon>
        <taxon>Alphaproteobacteria</taxon>
        <taxon>Hyphomicrobiales</taxon>
        <taxon>Pleomorphomonadaceae</taxon>
        <taxon>Pleomorphomonas</taxon>
        <taxon>environmental samples</taxon>
    </lineage>
</organism>
<proteinExistence type="predicted"/>
<name>A0A212LQS2_9HYPH</name>
<sequence>MYIAYKSQADFSFSGQKNDNNLKYNDFQISKPRPSSELRPAFLAFLANRNVMKNRVMSVIYEYVAG</sequence>
<evidence type="ECO:0000313" key="1">
    <source>
        <dbReference type="EMBL" id="SCM79945.1"/>
    </source>
</evidence>
<accession>A0A212LQS2</accession>
<gene>
    <name evidence="1" type="ORF">KL86PLE_90721</name>
</gene>
<dbReference type="EMBL" id="FMJD01000013">
    <property type="protein sequence ID" value="SCM79945.1"/>
    <property type="molecule type" value="Genomic_DNA"/>
</dbReference>
<reference evidence="1" key="1">
    <citation type="submission" date="2016-08" db="EMBL/GenBank/DDBJ databases">
        <authorList>
            <person name="Seilhamer J.J."/>
        </authorList>
    </citation>
    <scope>NUCLEOTIDE SEQUENCE</scope>
    <source>
        <strain evidence="1">86</strain>
    </source>
</reference>
<protein>
    <submittedName>
        <fullName evidence="1">Uncharacterized protein</fullName>
    </submittedName>
</protein>
<dbReference type="AlphaFoldDB" id="A0A212LQS2"/>